<feature type="compositionally biased region" description="Low complexity" evidence="2">
    <location>
        <begin position="725"/>
        <end position="734"/>
    </location>
</feature>
<feature type="compositionally biased region" description="Low complexity" evidence="2">
    <location>
        <begin position="759"/>
        <end position="789"/>
    </location>
</feature>
<evidence type="ECO:0008006" key="5">
    <source>
        <dbReference type="Google" id="ProtNLM"/>
    </source>
</evidence>
<gene>
    <name evidence="3" type="ORF">OC846_001842</name>
</gene>
<dbReference type="InterPro" id="IPR006597">
    <property type="entry name" value="Sel1-like"/>
</dbReference>
<feature type="region of interest" description="Disordered" evidence="2">
    <location>
        <begin position="509"/>
        <end position="789"/>
    </location>
</feature>
<dbReference type="InterPro" id="IPR051726">
    <property type="entry name" value="Chitin_Synth_Reg"/>
</dbReference>
<dbReference type="SMART" id="SM00671">
    <property type="entry name" value="SEL1"/>
    <property type="match status" value="5"/>
</dbReference>
<feature type="compositionally biased region" description="Low complexity" evidence="2">
    <location>
        <begin position="123"/>
        <end position="132"/>
    </location>
</feature>
<dbReference type="PANTHER" id="PTHR46430">
    <property type="entry name" value="PROTEIN SKT5-RELATED"/>
    <property type="match status" value="1"/>
</dbReference>
<proteinExistence type="predicted"/>
<name>A0AAN6JTF9_9BASI</name>
<feature type="region of interest" description="Disordered" evidence="2">
    <location>
        <begin position="1"/>
        <end position="132"/>
    </location>
</feature>
<keyword evidence="1" id="KW-0677">Repeat</keyword>
<feature type="compositionally biased region" description="Basic and acidic residues" evidence="2">
    <location>
        <begin position="514"/>
        <end position="524"/>
    </location>
</feature>
<reference evidence="3" key="1">
    <citation type="journal article" date="2023" name="PhytoFront">
        <title>Draft Genome Resources of Seven Strains of Tilletia horrida, Causal Agent of Kernel Smut of Rice.</title>
        <authorList>
            <person name="Khanal S."/>
            <person name="Antony Babu S."/>
            <person name="Zhou X.G."/>
        </authorList>
    </citation>
    <scope>NUCLEOTIDE SEQUENCE</scope>
    <source>
        <strain evidence="3">TX6</strain>
    </source>
</reference>
<organism evidence="3 4">
    <name type="scientific">Tilletia horrida</name>
    <dbReference type="NCBI Taxonomy" id="155126"/>
    <lineage>
        <taxon>Eukaryota</taxon>
        <taxon>Fungi</taxon>
        <taxon>Dikarya</taxon>
        <taxon>Basidiomycota</taxon>
        <taxon>Ustilaginomycotina</taxon>
        <taxon>Exobasidiomycetes</taxon>
        <taxon>Tilletiales</taxon>
        <taxon>Tilletiaceae</taxon>
        <taxon>Tilletia</taxon>
    </lineage>
</organism>
<keyword evidence="4" id="KW-1185">Reference proteome</keyword>
<accession>A0AAN6JTF9</accession>
<dbReference type="AlphaFoldDB" id="A0AAN6JTF9"/>
<feature type="compositionally biased region" description="Low complexity" evidence="2">
    <location>
        <begin position="13"/>
        <end position="27"/>
    </location>
</feature>
<dbReference type="Proteomes" id="UP001176517">
    <property type="component" value="Unassembled WGS sequence"/>
</dbReference>
<protein>
    <recommendedName>
        <fullName evidence="5">Chitin synthase regulator 3</fullName>
    </recommendedName>
</protein>
<feature type="compositionally biased region" description="Pro residues" evidence="2">
    <location>
        <begin position="41"/>
        <end position="58"/>
    </location>
</feature>
<evidence type="ECO:0000256" key="1">
    <source>
        <dbReference type="ARBA" id="ARBA00022737"/>
    </source>
</evidence>
<evidence type="ECO:0000313" key="4">
    <source>
        <dbReference type="Proteomes" id="UP001176517"/>
    </source>
</evidence>
<dbReference type="Pfam" id="PF08238">
    <property type="entry name" value="Sel1"/>
    <property type="match status" value="5"/>
</dbReference>
<feature type="compositionally biased region" description="Polar residues" evidence="2">
    <location>
        <begin position="684"/>
        <end position="709"/>
    </location>
</feature>
<dbReference type="InterPro" id="IPR011990">
    <property type="entry name" value="TPR-like_helical_dom_sf"/>
</dbReference>
<comment type="caution">
    <text evidence="3">The sequence shown here is derived from an EMBL/GenBank/DDBJ whole genome shotgun (WGS) entry which is preliminary data.</text>
</comment>
<dbReference type="EMBL" id="JAPDMZ010000031">
    <property type="protein sequence ID" value="KAK0554985.1"/>
    <property type="molecule type" value="Genomic_DNA"/>
</dbReference>
<dbReference type="Gene3D" id="1.25.40.10">
    <property type="entry name" value="Tetratricopeptide repeat domain"/>
    <property type="match status" value="2"/>
</dbReference>
<dbReference type="PANTHER" id="PTHR46430:SF2">
    <property type="entry name" value="CHITIN SYNTHASE REGULATORY FACTOR 4"/>
    <property type="match status" value="1"/>
</dbReference>
<sequence>MSSRPPLPPLPPQHQHQPLQQQQQQLRPPLPIPSGMIAQAGPPPPPLPPIPSGAPPPVRGVYQPLPAPQPQVPGHPFAYGSPIVNDTTGNLPPVAFGSPSPHRLSLTPPRPGSTFAPGRRPSAESSSHLSESSASSASNAVIATLSLPLPGLASLGTSREKALALGDPNRLVNWAADVVKYVERKSTLTANSGTATEADLTIKDAQLVGWIDEAITLINTHASAKPKPIPRALYLRGDLLASGSFPSYHERDLRSAFNDFEMAARMGYAPAFFRCARDYEVLGDANRARDVYEKGMSKGDICCSYRMGMAHLLGQLGLPQNMPRALQLLKDAAERADLETPQPAYIYGIILAGEFTQVSVAPNLLMPGLVSASERSALDPTQVATFEGEAFRHIARAAYLHFGPAQLKCGWAYEHAQLGCAFDPLLSVQYYILASQAGELEADLSLSKWFLCGAEGFFPKKEDLAFVFADKAARKGLASAEFALGYYFEVGVGTEKNLDSAKKWYRKAASHGSTDAKERLDELAKPQPRQVSRQEHQAHVDAKLIRKRTQAQTRSDKLGRSPTGGPPPAPPGPQQQPATQGQAAARPAGQNQSNPVEISRRRTMRMVDDYTAKGRPGQGMPAPFAESALDSNSGAHPQSRRQARQEASAPAYPSNTSTPSGAAPRPGGIPASQSVGQHGHGYSLSESYHPSANVVPHSTSANSGLSTSPGRKLMKPPGALGGPGTTAAFGPGATVPVHASSAPRPQNGNGHGPSPGYPSPQVGGHPVPPGVAAGSPARHPVQGQGAAAAGAAPVYNTFEEMGFSSRPSNADKDCIIM</sequence>
<feature type="compositionally biased region" description="Pro residues" evidence="2">
    <location>
        <begin position="564"/>
        <end position="574"/>
    </location>
</feature>
<evidence type="ECO:0000313" key="3">
    <source>
        <dbReference type="EMBL" id="KAK0554985.1"/>
    </source>
</evidence>
<feature type="compositionally biased region" description="Low complexity" evidence="2">
    <location>
        <begin position="575"/>
        <end position="590"/>
    </location>
</feature>
<dbReference type="SUPFAM" id="SSF81901">
    <property type="entry name" value="HCP-like"/>
    <property type="match status" value="2"/>
</dbReference>
<feature type="compositionally biased region" description="Basic and acidic residues" evidence="2">
    <location>
        <begin position="532"/>
        <end position="544"/>
    </location>
</feature>
<evidence type="ECO:0000256" key="2">
    <source>
        <dbReference type="SAM" id="MobiDB-lite"/>
    </source>
</evidence>
<feature type="compositionally biased region" description="Pro residues" evidence="2">
    <location>
        <begin position="1"/>
        <end position="12"/>
    </location>
</feature>